<dbReference type="SUPFAM" id="SSF54001">
    <property type="entry name" value="Cysteine proteinases"/>
    <property type="match status" value="1"/>
</dbReference>
<evidence type="ECO:0000313" key="2">
    <source>
        <dbReference type="Proteomes" id="UP000061457"/>
    </source>
</evidence>
<dbReference type="EMBL" id="CP013187">
    <property type="protein sequence ID" value="ALO42756.1"/>
    <property type="molecule type" value="Genomic_DNA"/>
</dbReference>
<sequence length="248" mass="28110">MLNSIIYPYIKRKKDSLKRRVDIRGDKIWMGPKPKPIDQSDLVIGDVLFCGSAESDKATTLIQNMTDGAYVHCGVYIGNGIVADIATSGARKIKFESFYENYSYLAIGRCPGISPPRQRAIIRYANLCIKNSVKYNWIGAILLPFYEYSYVKSQYRIALGKKYKEPTTYKKRLTKSRLFCSEFVVQCFKSCGYIMKSDPYSISHVCSPTWLAEENTFQLIGYMSSNGLLNVDDSDPFLGGCSYVLEKT</sequence>
<evidence type="ECO:0000313" key="1">
    <source>
        <dbReference type="EMBL" id="ALO42756.1"/>
    </source>
</evidence>
<dbReference type="RefSeq" id="WP_058030462.1">
    <property type="nucleotide sequence ID" value="NZ_CP013187.1"/>
</dbReference>
<organism evidence="1 2">
    <name type="scientific">Pseudoalteromonas phenolica</name>
    <dbReference type="NCBI Taxonomy" id="161398"/>
    <lineage>
        <taxon>Bacteria</taxon>
        <taxon>Pseudomonadati</taxon>
        <taxon>Pseudomonadota</taxon>
        <taxon>Gammaproteobacteria</taxon>
        <taxon>Alteromonadales</taxon>
        <taxon>Pseudoalteromonadaceae</taxon>
        <taxon>Pseudoalteromonas</taxon>
    </lineage>
</organism>
<reference evidence="1 2" key="1">
    <citation type="submission" date="2015-11" db="EMBL/GenBank/DDBJ databases">
        <authorList>
            <person name="Zhang Y."/>
            <person name="Guo Z."/>
        </authorList>
    </citation>
    <scope>NUCLEOTIDE SEQUENCE [LARGE SCALE GENOMIC DNA]</scope>
    <source>
        <strain evidence="1 2">KCTC 12086</strain>
    </source>
</reference>
<dbReference type="AlphaFoldDB" id="A0A0S2K3W0"/>
<gene>
    <name evidence="1" type="ORF">PP2015_2259</name>
</gene>
<protein>
    <recommendedName>
        <fullName evidence="3">Permuted papain-like amidase YaeF/Yiix C92 family enzyme</fullName>
    </recommendedName>
</protein>
<accession>A0A0S2K3W0</accession>
<dbReference type="Gene3D" id="3.90.1720.10">
    <property type="entry name" value="endopeptidase domain like (from Nostoc punctiforme)"/>
    <property type="match status" value="1"/>
</dbReference>
<keyword evidence="2" id="KW-1185">Reference proteome</keyword>
<evidence type="ECO:0008006" key="3">
    <source>
        <dbReference type="Google" id="ProtNLM"/>
    </source>
</evidence>
<dbReference type="PATRIC" id="fig|161398.10.peg.2300"/>
<dbReference type="OrthoDB" id="9794372at2"/>
<proteinExistence type="predicted"/>
<dbReference type="KEGG" id="pphe:PP2015_2259"/>
<dbReference type="Proteomes" id="UP000061457">
    <property type="component" value="Chromosome I"/>
</dbReference>
<name>A0A0S2K3W0_9GAMM</name>
<dbReference type="InterPro" id="IPR038765">
    <property type="entry name" value="Papain-like_cys_pep_sf"/>
</dbReference>